<feature type="non-terminal residue" evidence="1">
    <location>
        <position position="1"/>
    </location>
</feature>
<dbReference type="EMBL" id="CAJVQC010043236">
    <property type="protein sequence ID" value="CAG8777033.1"/>
    <property type="molecule type" value="Genomic_DNA"/>
</dbReference>
<name>A0ACA9R518_9GLOM</name>
<reference evidence="1" key="1">
    <citation type="submission" date="2021-06" db="EMBL/GenBank/DDBJ databases">
        <authorList>
            <person name="Kallberg Y."/>
            <person name="Tangrot J."/>
            <person name="Rosling A."/>
        </authorList>
    </citation>
    <scope>NUCLEOTIDE SEQUENCE</scope>
    <source>
        <strain evidence="1">MA461A</strain>
    </source>
</reference>
<protein>
    <submittedName>
        <fullName evidence="1">18564_t:CDS:1</fullName>
    </submittedName>
</protein>
<accession>A0ACA9R518</accession>
<comment type="caution">
    <text evidence="1">The sequence shown here is derived from an EMBL/GenBank/DDBJ whole genome shotgun (WGS) entry which is preliminary data.</text>
</comment>
<evidence type="ECO:0000313" key="2">
    <source>
        <dbReference type="Proteomes" id="UP000789920"/>
    </source>
</evidence>
<sequence length="135" mass="15527">PAEDAFSLDVNPISYPDDYTLKQLFLLARHGSRLPNLDQIAGFDRIDKAFANVSVAKDWPKHPFTEEKNFRLTTRGKLEPYYLGLQSLKKYEKFWKSVEYDADIVKFQTVSAFCPKKLEVLQIVIAETKIVEVGI</sequence>
<proteinExistence type="predicted"/>
<keyword evidence="2" id="KW-1185">Reference proteome</keyword>
<gene>
    <name evidence="1" type="ORF">RPERSI_LOCUS17063</name>
</gene>
<organism evidence="1 2">
    <name type="scientific">Racocetra persica</name>
    <dbReference type="NCBI Taxonomy" id="160502"/>
    <lineage>
        <taxon>Eukaryota</taxon>
        <taxon>Fungi</taxon>
        <taxon>Fungi incertae sedis</taxon>
        <taxon>Mucoromycota</taxon>
        <taxon>Glomeromycotina</taxon>
        <taxon>Glomeromycetes</taxon>
        <taxon>Diversisporales</taxon>
        <taxon>Gigasporaceae</taxon>
        <taxon>Racocetra</taxon>
    </lineage>
</organism>
<evidence type="ECO:0000313" key="1">
    <source>
        <dbReference type="EMBL" id="CAG8777033.1"/>
    </source>
</evidence>
<dbReference type="Proteomes" id="UP000789920">
    <property type="component" value="Unassembled WGS sequence"/>
</dbReference>